<accession>A0A968KZX8</accession>
<organism evidence="4 5">
    <name type="scientific">Entomospira culicis</name>
    <dbReference type="NCBI Taxonomy" id="2719989"/>
    <lineage>
        <taxon>Bacteria</taxon>
        <taxon>Pseudomonadati</taxon>
        <taxon>Spirochaetota</taxon>
        <taxon>Spirochaetia</taxon>
        <taxon>Spirochaetales</taxon>
        <taxon>Spirochaetaceae</taxon>
        <taxon>Entomospira</taxon>
    </lineage>
</organism>
<keyword evidence="5" id="KW-1185">Reference proteome</keyword>
<evidence type="ECO:0000313" key="5">
    <source>
        <dbReference type="Proteomes" id="UP000778951"/>
    </source>
</evidence>
<dbReference type="EMBL" id="JAATLM010000001">
    <property type="protein sequence ID" value="NIZ69771.1"/>
    <property type="molecule type" value="Genomic_DNA"/>
</dbReference>
<feature type="coiled-coil region" evidence="1">
    <location>
        <begin position="158"/>
        <end position="192"/>
    </location>
</feature>
<feature type="chain" id="PRO_5037570191" evidence="3">
    <location>
        <begin position="26"/>
        <end position="195"/>
    </location>
</feature>
<evidence type="ECO:0000256" key="1">
    <source>
        <dbReference type="SAM" id="Coils"/>
    </source>
</evidence>
<protein>
    <submittedName>
        <fullName evidence="4">Uncharacterized protein</fullName>
    </submittedName>
</protein>
<evidence type="ECO:0000256" key="3">
    <source>
        <dbReference type="SAM" id="SignalP"/>
    </source>
</evidence>
<name>A0A968KZX8_9SPIO</name>
<dbReference type="RefSeq" id="WP_167695852.1">
    <property type="nucleotide sequence ID" value="NZ_CP118181.1"/>
</dbReference>
<dbReference type="Proteomes" id="UP000778951">
    <property type="component" value="Unassembled WGS sequence"/>
</dbReference>
<keyword evidence="3" id="KW-0732">Signal</keyword>
<feature type="signal peptide" evidence="3">
    <location>
        <begin position="1"/>
        <end position="25"/>
    </location>
</feature>
<keyword evidence="1" id="KW-0175">Coiled coil</keyword>
<dbReference type="AlphaFoldDB" id="A0A968KZX8"/>
<evidence type="ECO:0000313" key="4">
    <source>
        <dbReference type="EMBL" id="NIZ69771.1"/>
    </source>
</evidence>
<reference evidence="4" key="1">
    <citation type="submission" date="2020-03" db="EMBL/GenBank/DDBJ databases">
        <title>Spirochaetal bacteria isolated from arthropods constitute a novel genus Entomospira genus novum within the order Spirochaetales.</title>
        <authorList>
            <person name="Grana-Miraglia L."/>
            <person name="Sikutova S."/>
            <person name="Fingerle V."/>
            <person name="Sing A."/>
            <person name="Castillo-Ramirez S."/>
            <person name="Margos G."/>
            <person name="Rudolf I."/>
        </authorList>
    </citation>
    <scope>NUCLEOTIDE SEQUENCE</scope>
    <source>
        <strain evidence="4">BR149</strain>
    </source>
</reference>
<evidence type="ECO:0000256" key="2">
    <source>
        <dbReference type="SAM" id="MobiDB-lite"/>
    </source>
</evidence>
<feature type="region of interest" description="Disordered" evidence="2">
    <location>
        <begin position="28"/>
        <end position="53"/>
    </location>
</feature>
<proteinExistence type="predicted"/>
<comment type="caution">
    <text evidence="4">The sequence shown here is derived from an EMBL/GenBank/DDBJ whole genome shotgun (WGS) entry which is preliminary data.</text>
</comment>
<sequence>MTRQWKRGTLTIAALIMLASPQLFAQNARGNRPQQGRPAQGAPMQQGRSDNMRYNNQANNMRQRGGQQRGTFGIYAEEWQALSSEDQAKLHNFITEIGLDNRPDHRAMVAFMSQEERLAHFNSPEVQKERAIYQAKLFKFWETTAYNFDIGPYSSGRIAMTKARLEAQQNRIDRQQRSMDDLNRFVAQQEARNRN</sequence>
<gene>
    <name evidence="4" type="ORF">HCT48_06040</name>
</gene>